<gene>
    <name evidence="1" type="ORF">EZ428_21655</name>
</gene>
<dbReference type="OrthoDB" id="657976at2"/>
<dbReference type="Proteomes" id="UP000292884">
    <property type="component" value="Unassembled WGS sequence"/>
</dbReference>
<proteinExistence type="predicted"/>
<evidence type="ECO:0000313" key="2">
    <source>
        <dbReference type="Proteomes" id="UP000292884"/>
    </source>
</evidence>
<comment type="caution">
    <text evidence="1">The sequence shown here is derived from an EMBL/GenBank/DDBJ whole genome shotgun (WGS) entry which is preliminary data.</text>
</comment>
<evidence type="ECO:0008006" key="3">
    <source>
        <dbReference type="Google" id="ProtNLM"/>
    </source>
</evidence>
<dbReference type="EMBL" id="SJSK01000007">
    <property type="protein sequence ID" value="TCC87397.1"/>
    <property type="molecule type" value="Genomic_DNA"/>
</dbReference>
<organism evidence="1 2">
    <name type="scientific">Pedobacter frigiditerrae</name>
    <dbReference type="NCBI Taxonomy" id="2530452"/>
    <lineage>
        <taxon>Bacteria</taxon>
        <taxon>Pseudomonadati</taxon>
        <taxon>Bacteroidota</taxon>
        <taxon>Sphingobacteriia</taxon>
        <taxon>Sphingobacteriales</taxon>
        <taxon>Sphingobacteriaceae</taxon>
        <taxon>Pedobacter</taxon>
    </lineage>
</organism>
<accession>A0A4R0MLT8</accession>
<sequence length="321" mass="35823">MSSILNGEKIQTEIRNDAGLKGDAGAKSGFFETPSPVNYPSAATSWWHLLDVRHSNTTNNYAMQFSGSFFDQQLYFRKTNENAAQSWSRVLLETNGNVGIGTVIPRASLDVSSILNGQKLGTVFGRLNEGDNEGDGTFLGVRGYNTTNDYNGKSFAIEHNFYGQTNSSINFFRGGSRTGGFITFSTFNNEERMRISPNGDVGIGTTAPTEKLSVNGKIRAREIKVEPNPATWPDYVFETDYKVENLEELERYIKTNKHLPEMPTAKEVGANGIELGEMNRLLLKKVEELTLLLIDQGKKNEKQDEMINKLVKELNDVKKIK</sequence>
<keyword evidence="2" id="KW-1185">Reference proteome</keyword>
<dbReference type="AlphaFoldDB" id="A0A4R0MLT8"/>
<evidence type="ECO:0000313" key="1">
    <source>
        <dbReference type="EMBL" id="TCC87397.1"/>
    </source>
</evidence>
<name>A0A4R0MLT8_9SPHI</name>
<protein>
    <recommendedName>
        <fullName evidence="3">Chaperone of endosialidase</fullName>
    </recommendedName>
</protein>
<reference evidence="1 2" key="1">
    <citation type="submission" date="2019-02" db="EMBL/GenBank/DDBJ databases">
        <title>Pedobacter sp. RP-1-13 sp. nov., isolated from Arctic soil.</title>
        <authorList>
            <person name="Dahal R.H."/>
        </authorList>
    </citation>
    <scope>NUCLEOTIDE SEQUENCE [LARGE SCALE GENOMIC DNA]</scope>
    <source>
        <strain evidence="1 2">RP-1-13</strain>
    </source>
</reference>